<dbReference type="InterPro" id="IPR036291">
    <property type="entry name" value="NAD(P)-bd_dom_sf"/>
</dbReference>
<dbReference type="Proteomes" id="UP000042958">
    <property type="component" value="Unassembled WGS sequence"/>
</dbReference>
<dbReference type="SUPFAM" id="SSF51735">
    <property type="entry name" value="NAD(P)-binding Rossmann-fold domains"/>
    <property type="match status" value="1"/>
</dbReference>
<dbReference type="PANTHER" id="PTHR42748">
    <property type="entry name" value="NITROGEN METABOLITE REPRESSION PROTEIN NMRA FAMILY MEMBER"/>
    <property type="match status" value="1"/>
</dbReference>
<dbReference type="AlphaFoldDB" id="A0A0F7TMW1"/>
<dbReference type="InterPro" id="IPR051164">
    <property type="entry name" value="NmrA-like_oxidored"/>
</dbReference>
<evidence type="ECO:0000256" key="1">
    <source>
        <dbReference type="ARBA" id="ARBA00006328"/>
    </source>
</evidence>
<comment type="similarity">
    <text evidence="1">Belongs to the NmrA-type oxidoreductase family.</text>
</comment>
<proteinExistence type="inferred from homology"/>
<gene>
    <name evidence="4" type="ORF">PMG11_06696</name>
</gene>
<keyword evidence="2" id="KW-0521">NADP</keyword>
<evidence type="ECO:0000313" key="5">
    <source>
        <dbReference type="Proteomes" id="UP000042958"/>
    </source>
</evidence>
<dbReference type="InterPro" id="IPR008030">
    <property type="entry name" value="NmrA-like"/>
</dbReference>
<feature type="domain" description="NmrA-like" evidence="3">
    <location>
        <begin position="3"/>
        <end position="276"/>
    </location>
</feature>
<organism evidence="4 5">
    <name type="scientific">Penicillium brasilianum</name>
    <dbReference type="NCBI Taxonomy" id="104259"/>
    <lineage>
        <taxon>Eukaryota</taxon>
        <taxon>Fungi</taxon>
        <taxon>Dikarya</taxon>
        <taxon>Ascomycota</taxon>
        <taxon>Pezizomycotina</taxon>
        <taxon>Eurotiomycetes</taxon>
        <taxon>Eurotiomycetidae</taxon>
        <taxon>Eurotiales</taxon>
        <taxon>Aspergillaceae</taxon>
        <taxon>Penicillium</taxon>
    </lineage>
</organism>
<sequence>MATILVTGATGKQGGALIKNLVQKNAPFQILAVTRNPQSPSAQKLLKESKNIKLVQGDSNDPSEIFKNAQQQISEPIWGVFSVQAAIGTKIPEDVQGKGLIDEALKHGVKHFVYTSVDRNGEKSLENPTDVPHFIKKNDIEKYLIEKTKDGQMDWTILRPTAFYEDLTPDFMGKVFATAFKIALKGKPLQMVGISDIGAVAAEVFLNAHDYKGRAISLAGDELTFEQWAQIFKEKTGQDVPTTFSFVVTGILYMVKDFGYMFKWFHDVGYAADIAEVKKIHPGLKDFATWLETESKFELKK</sequence>
<name>A0A0F7TMW1_PENBI</name>
<reference evidence="5" key="1">
    <citation type="journal article" date="2015" name="Genome Announc.">
        <title>Draft genome sequence of the fungus Penicillium brasilianum MG11.</title>
        <authorList>
            <person name="Horn F."/>
            <person name="Linde J."/>
            <person name="Mattern D.J."/>
            <person name="Walther G."/>
            <person name="Guthke R."/>
            <person name="Brakhage A.A."/>
            <person name="Valiante V."/>
        </authorList>
    </citation>
    <scope>NUCLEOTIDE SEQUENCE [LARGE SCALE GENOMIC DNA]</scope>
    <source>
        <strain evidence="5">MG11</strain>
    </source>
</reference>
<accession>A0A0F7TMW1</accession>
<keyword evidence="5" id="KW-1185">Reference proteome</keyword>
<evidence type="ECO:0000313" key="4">
    <source>
        <dbReference type="EMBL" id="CEJ58024.1"/>
    </source>
</evidence>
<dbReference type="Pfam" id="PF05368">
    <property type="entry name" value="NmrA"/>
    <property type="match status" value="1"/>
</dbReference>
<dbReference type="GO" id="GO:0005634">
    <property type="term" value="C:nucleus"/>
    <property type="evidence" value="ECO:0007669"/>
    <property type="project" value="TreeGrafter"/>
</dbReference>
<dbReference type="PANTHER" id="PTHR42748:SF7">
    <property type="entry name" value="NMRA LIKE REDOX SENSOR 1-RELATED"/>
    <property type="match status" value="1"/>
</dbReference>
<evidence type="ECO:0000256" key="2">
    <source>
        <dbReference type="ARBA" id="ARBA00022857"/>
    </source>
</evidence>
<evidence type="ECO:0000259" key="3">
    <source>
        <dbReference type="Pfam" id="PF05368"/>
    </source>
</evidence>
<dbReference type="EMBL" id="CDHK01000006">
    <property type="protein sequence ID" value="CEJ58024.1"/>
    <property type="molecule type" value="Genomic_DNA"/>
</dbReference>
<dbReference type="STRING" id="104259.A0A0F7TMW1"/>
<dbReference type="Gene3D" id="3.90.25.10">
    <property type="entry name" value="UDP-galactose 4-epimerase, domain 1"/>
    <property type="match status" value="1"/>
</dbReference>
<protein>
    <recommendedName>
        <fullName evidence="3">NmrA-like domain-containing protein</fullName>
    </recommendedName>
</protein>
<dbReference type="OrthoDB" id="9997102at2759"/>
<dbReference type="Gene3D" id="3.40.50.720">
    <property type="entry name" value="NAD(P)-binding Rossmann-like Domain"/>
    <property type="match status" value="1"/>
</dbReference>